<dbReference type="GO" id="GO:0003676">
    <property type="term" value="F:nucleic acid binding"/>
    <property type="evidence" value="ECO:0007669"/>
    <property type="project" value="InterPro"/>
</dbReference>
<dbReference type="PANTHER" id="PTHR13620:SF104">
    <property type="entry name" value="EXONUCLEASE 3'-5' DOMAIN-CONTAINING PROTEIN 2"/>
    <property type="match status" value="1"/>
</dbReference>
<dbReference type="GO" id="GO:0008408">
    <property type="term" value="F:3'-5' exonuclease activity"/>
    <property type="evidence" value="ECO:0007669"/>
    <property type="project" value="InterPro"/>
</dbReference>
<dbReference type="InterPro" id="IPR036397">
    <property type="entry name" value="RNaseH_sf"/>
</dbReference>
<dbReference type="Pfam" id="PF01612">
    <property type="entry name" value="DNA_pol_A_exo1"/>
    <property type="match status" value="1"/>
</dbReference>
<keyword evidence="5" id="KW-0732">Signal</keyword>
<dbReference type="GeneID" id="119638694"/>
<dbReference type="InterPro" id="IPR012337">
    <property type="entry name" value="RNaseH-like_sf"/>
</dbReference>
<evidence type="ECO:0000259" key="6">
    <source>
        <dbReference type="SMART" id="SM00474"/>
    </source>
</evidence>
<dbReference type="GO" id="GO:0005737">
    <property type="term" value="C:cytoplasm"/>
    <property type="evidence" value="ECO:0007669"/>
    <property type="project" value="TreeGrafter"/>
</dbReference>
<keyword evidence="2" id="KW-0479">Metal-binding</keyword>
<evidence type="ECO:0000256" key="1">
    <source>
        <dbReference type="ARBA" id="ARBA00022722"/>
    </source>
</evidence>
<dbReference type="GO" id="GO:0046872">
    <property type="term" value="F:metal ion binding"/>
    <property type="evidence" value="ECO:0007669"/>
    <property type="project" value="UniProtKB-KW"/>
</dbReference>
<dbReference type="GO" id="GO:0005634">
    <property type="term" value="C:nucleus"/>
    <property type="evidence" value="ECO:0007669"/>
    <property type="project" value="TreeGrafter"/>
</dbReference>
<keyword evidence="4" id="KW-0269">Exonuclease</keyword>
<evidence type="ECO:0000256" key="4">
    <source>
        <dbReference type="ARBA" id="ARBA00022839"/>
    </source>
</evidence>
<accession>A0A9C5Z1W5</accession>
<dbReference type="AlphaFoldDB" id="A0A9C5Z1W5"/>
<dbReference type="Gene3D" id="3.30.420.10">
    <property type="entry name" value="Ribonuclease H-like superfamily/Ribonuclease H"/>
    <property type="match status" value="1"/>
</dbReference>
<dbReference type="InterPro" id="IPR002562">
    <property type="entry name" value="3'-5'_exonuclease_dom"/>
</dbReference>
<evidence type="ECO:0000256" key="2">
    <source>
        <dbReference type="ARBA" id="ARBA00022723"/>
    </source>
</evidence>
<feature type="signal peptide" evidence="5">
    <location>
        <begin position="1"/>
        <end position="16"/>
    </location>
</feature>
<evidence type="ECO:0000256" key="3">
    <source>
        <dbReference type="ARBA" id="ARBA00022801"/>
    </source>
</evidence>
<reference evidence="8" key="1">
    <citation type="submission" date="2025-08" db="UniProtKB">
        <authorList>
            <consortium name="RefSeq"/>
        </authorList>
    </citation>
    <scope>IDENTIFICATION</scope>
    <source>
        <tissue evidence="8">Whole body pupa</tissue>
    </source>
</reference>
<dbReference type="GO" id="GO:0006139">
    <property type="term" value="P:nucleobase-containing compound metabolic process"/>
    <property type="evidence" value="ECO:0007669"/>
    <property type="project" value="InterPro"/>
</dbReference>
<dbReference type="RefSeq" id="XP_037891568.1">
    <property type="nucleotide sequence ID" value="XM_038035640.1"/>
</dbReference>
<name>A0A9C5Z1W5_9MUSC</name>
<dbReference type="InterPro" id="IPR051132">
    <property type="entry name" value="3-5_Exonuclease_domain"/>
</dbReference>
<organism evidence="7 8">
    <name type="scientific">Glossina fuscipes</name>
    <dbReference type="NCBI Taxonomy" id="7396"/>
    <lineage>
        <taxon>Eukaryota</taxon>
        <taxon>Metazoa</taxon>
        <taxon>Ecdysozoa</taxon>
        <taxon>Arthropoda</taxon>
        <taxon>Hexapoda</taxon>
        <taxon>Insecta</taxon>
        <taxon>Pterygota</taxon>
        <taxon>Neoptera</taxon>
        <taxon>Endopterygota</taxon>
        <taxon>Diptera</taxon>
        <taxon>Brachycera</taxon>
        <taxon>Muscomorpha</taxon>
        <taxon>Hippoboscoidea</taxon>
        <taxon>Glossinidae</taxon>
        <taxon>Glossina</taxon>
    </lineage>
</organism>
<evidence type="ECO:0000313" key="7">
    <source>
        <dbReference type="Proteomes" id="UP000092443"/>
    </source>
</evidence>
<sequence>MDFIYYLLFIVVGILGFCFENRNRKKCDKIVNTLRKHCKHYKVLGFDCEGVSTERNAVALLQLASPNGFCGLFRLSGMSDIPKSLQTLLEDQEIIKVGVDAAQDAQKLQEDYGIHVASTFDVRHLSVMIGCRPWGLKKLSQLVLNVNFTKYRNEVSSNWEAGQLSEEQINYAANDAFASVEIFKHLANRLVPRDRYNFTNADFNAIKPLIRQYLDNGFSENRTVDVLFALTPCREDWFLQAPNGELLCNLCRHKAMWYLEEGLGKEIRSEALTIRLYDHPFAEDNGYWQTPNQHACVVCGQKDAFVCKGVVPTEYRMHFPLITQFFTSSDVLHLCPKCNVSDIISDIRIRTALSQKCDAPYSFDQVTEVKRAAETLLTDDNAISTGKRNHLKTILSTHFEEAYIDHQRIVDASIQYSDWPEYEHGERVVNKFQTEFGGLQELEILLKDHFVTELNPKYLPSFWDWPIDWKYKPEKIMLVSLKN</sequence>
<keyword evidence="1" id="KW-0540">Nuclease</keyword>
<dbReference type="SUPFAM" id="SSF53098">
    <property type="entry name" value="Ribonuclease H-like"/>
    <property type="match status" value="1"/>
</dbReference>
<feature type="chain" id="PRO_5039162104" evidence="5">
    <location>
        <begin position="17"/>
        <end position="483"/>
    </location>
</feature>
<gene>
    <name evidence="8" type="primary">LOC119638694</name>
</gene>
<dbReference type="PANTHER" id="PTHR13620">
    <property type="entry name" value="3-5 EXONUCLEASE"/>
    <property type="match status" value="1"/>
</dbReference>
<evidence type="ECO:0000256" key="5">
    <source>
        <dbReference type="SAM" id="SignalP"/>
    </source>
</evidence>
<proteinExistence type="predicted"/>
<dbReference type="CDD" id="cd06141">
    <property type="entry name" value="WRN_exo"/>
    <property type="match status" value="1"/>
</dbReference>
<dbReference type="KEGG" id="gfs:119638694"/>
<protein>
    <submittedName>
        <fullName evidence="8">Exonuclease 3'-5' domain-containing protein 2-like</fullName>
    </submittedName>
</protein>
<dbReference type="Proteomes" id="UP000092443">
    <property type="component" value="Unplaced"/>
</dbReference>
<feature type="domain" description="3'-5' exonuclease" evidence="6">
    <location>
        <begin position="18"/>
        <end position="191"/>
    </location>
</feature>
<keyword evidence="7" id="KW-1185">Reference proteome</keyword>
<keyword evidence="3" id="KW-0378">Hydrolase</keyword>
<dbReference type="SMART" id="SM00474">
    <property type="entry name" value="35EXOc"/>
    <property type="match status" value="1"/>
</dbReference>
<evidence type="ECO:0000313" key="8">
    <source>
        <dbReference type="RefSeq" id="XP_037891568.1"/>
    </source>
</evidence>